<accession>A0A974XML4</accession>
<keyword evidence="5 10" id="KW-0997">Cell inner membrane</keyword>
<keyword evidence="6" id="KW-0812">Transmembrane</keyword>
<dbReference type="Gene3D" id="3.30.2420.10">
    <property type="entry name" value="TonB"/>
    <property type="match status" value="1"/>
</dbReference>
<evidence type="ECO:0000313" key="13">
    <source>
        <dbReference type="EMBL" id="QSX30023.1"/>
    </source>
</evidence>
<keyword evidence="8" id="KW-1133">Transmembrane helix</keyword>
<dbReference type="RefSeq" id="WP_207325008.1">
    <property type="nucleotide sequence ID" value="NZ_CP071504.1"/>
</dbReference>
<keyword evidence="11" id="KW-0732">Signal</keyword>
<dbReference type="GO" id="GO:0015891">
    <property type="term" value="P:siderophore transport"/>
    <property type="evidence" value="ECO:0007669"/>
    <property type="project" value="InterPro"/>
</dbReference>
<dbReference type="PANTHER" id="PTHR33446">
    <property type="entry name" value="PROTEIN TONB-RELATED"/>
    <property type="match status" value="1"/>
</dbReference>
<dbReference type="InterPro" id="IPR006260">
    <property type="entry name" value="TonB/TolA_C"/>
</dbReference>
<evidence type="ECO:0000259" key="12">
    <source>
        <dbReference type="PROSITE" id="PS52015"/>
    </source>
</evidence>
<dbReference type="GO" id="GO:0015031">
    <property type="term" value="P:protein transport"/>
    <property type="evidence" value="ECO:0007669"/>
    <property type="project" value="UniProtKB-UniRule"/>
</dbReference>
<keyword evidence="7 10" id="KW-0653">Protein transport</keyword>
<evidence type="ECO:0000256" key="2">
    <source>
        <dbReference type="ARBA" id="ARBA00006555"/>
    </source>
</evidence>
<keyword evidence="9" id="KW-0472">Membrane</keyword>
<evidence type="ECO:0000256" key="8">
    <source>
        <dbReference type="ARBA" id="ARBA00022989"/>
    </source>
</evidence>
<comment type="function">
    <text evidence="10">Interacts with outer membrane receptor proteins that carry out high-affinity binding and energy dependent uptake into the periplasmic space of specific substrates. It could act to transduce energy from the cytoplasmic membrane to specific energy-requiring processes in the outer membrane, resulting in the release into the periplasm of ligands bound by these outer membrane proteins.</text>
</comment>
<sequence>MKTLTVKPLLFVLGIAISVAIQADEFSDEYQSYQSASEAGDYASAVSHGLKAYELAATKYGKEDLQYAAVGLNLAAAMGQDQSQGFRGRWDEAYGIAENSLAIFEKHYGDKAVELIDALSITAEVSKDNKQARDLYRRALSIAQKAKDPQLFALTQMTAYERLSNTEFNNSQVQSYIHRAQKYFSTNLQENSVIRVKANFLLAKAEFGNGQYRKAEPLFLDVIKQYDTLNFSHPYALAARTGLIAIYEREGEEDKATEQCQAIGKMRPWNDNQQQVPLFRVEPKYPMSAAQARKEGWVKLAFTIDEKGMVVDPKILDSEGGLGFEKATEDALKKWRYAPKFVDGKPVAAESTVRLDFELAK</sequence>
<reference evidence="13 14" key="1">
    <citation type="submission" date="2021-03" db="EMBL/GenBank/DDBJ databases">
        <title>Novel species identification of genus Shewanella.</title>
        <authorList>
            <person name="Liu G."/>
            <person name="Zhang Q."/>
        </authorList>
    </citation>
    <scope>NUCLEOTIDE SEQUENCE [LARGE SCALE GENOMIC DNA]</scope>
    <source>
        <strain evidence="13 14">FJAT-53726</strain>
    </source>
</reference>
<gene>
    <name evidence="13" type="ORF">JYB88_17905</name>
</gene>
<dbReference type="SUPFAM" id="SSF74653">
    <property type="entry name" value="TolA/TonB C-terminal domain"/>
    <property type="match status" value="1"/>
</dbReference>
<dbReference type="GO" id="GO:0005886">
    <property type="term" value="C:plasma membrane"/>
    <property type="evidence" value="ECO:0007669"/>
    <property type="project" value="UniProtKB-SubCell"/>
</dbReference>
<evidence type="ECO:0000256" key="1">
    <source>
        <dbReference type="ARBA" id="ARBA00004383"/>
    </source>
</evidence>
<dbReference type="AlphaFoldDB" id="A0A974XML4"/>
<protein>
    <recommendedName>
        <fullName evidence="10">Protein TonB</fullName>
    </recommendedName>
</protein>
<keyword evidence="3 10" id="KW-0813">Transport</keyword>
<dbReference type="InterPro" id="IPR037682">
    <property type="entry name" value="TonB_C"/>
</dbReference>
<evidence type="ECO:0000256" key="6">
    <source>
        <dbReference type="ARBA" id="ARBA00022692"/>
    </source>
</evidence>
<evidence type="ECO:0000256" key="11">
    <source>
        <dbReference type="SAM" id="SignalP"/>
    </source>
</evidence>
<feature type="signal peptide" evidence="11">
    <location>
        <begin position="1"/>
        <end position="23"/>
    </location>
</feature>
<dbReference type="InterPro" id="IPR003538">
    <property type="entry name" value="TonB"/>
</dbReference>
<evidence type="ECO:0000256" key="5">
    <source>
        <dbReference type="ARBA" id="ARBA00022519"/>
    </source>
</evidence>
<dbReference type="GO" id="GO:0031992">
    <property type="term" value="F:energy transducer activity"/>
    <property type="evidence" value="ECO:0007669"/>
    <property type="project" value="InterPro"/>
</dbReference>
<dbReference type="Pfam" id="PF03544">
    <property type="entry name" value="TonB_C"/>
    <property type="match status" value="1"/>
</dbReference>
<comment type="subcellular location">
    <subcellularLocation>
        <location evidence="1 10">Cell inner membrane</location>
        <topology evidence="1 10">Single-pass membrane protein</topology>
        <orientation evidence="1 10">Periplasmic side</orientation>
    </subcellularLocation>
</comment>
<name>A0A974XML4_9GAMM</name>
<dbReference type="PANTHER" id="PTHR33446:SF14">
    <property type="entry name" value="PROTEIN TONB"/>
    <property type="match status" value="1"/>
</dbReference>
<dbReference type="GO" id="GO:0055085">
    <property type="term" value="P:transmembrane transport"/>
    <property type="evidence" value="ECO:0007669"/>
    <property type="project" value="InterPro"/>
</dbReference>
<comment type="similarity">
    <text evidence="2 10">Belongs to the TonB family.</text>
</comment>
<dbReference type="InterPro" id="IPR051045">
    <property type="entry name" value="TonB-dependent_transducer"/>
</dbReference>
<organism evidence="13 14">
    <name type="scientific">Shewanella cyperi</name>
    <dbReference type="NCBI Taxonomy" id="2814292"/>
    <lineage>
        <taxon>Bacteria</taxon>
        <taxon>Pseudomonadati</taxon>
        <taxon>Pseudomonadota</taxon>
        <taxon>Gammaproteobacteria</taxon>
        <taxon>Alteromonadales</taxon>
        <taxon>Shewanellaceae</taxon>
        <taxon>Shewanella</taxon>
    </lineage>
</organism>
<evidence type="ECO:0000256" key="10">
    <source>
        <dbReference type="RuleBase" id="RU362123"/>
    </source>
</evidence>
<dbReference type="PRINTS" id="PR01374">
    <property type="entry name" value="TONBPROTEIN"/>
</dbReference>
<evidence type="ECO:0000256" key="9">
    <source>
        <dbReference type="ARBA" id="ARBA00023136"/>
    </source>
</evidence>
<proteinExistence type="inferred from homology"/>
<keyword evidence="14" id="KW-1185">Reference proteome</keyword>
<dbReference type="Gene3D" id="1.25.40.10">
    <property type="entry name" value="Tetratricopeptide repeat domain"/>
    <property type="match status" value="2"/>
</dbReference>
<feature type="domain" description="TonB C-terminal" evidence="12">
    <location>
        <begin position="270"/>
        <end position="361"/>
    </location>
</feature>
<evidence type="ECO:0000256" key="3">
    <source>
        <dbReference type="ARBA" id="ARBA00022448"/>
    </source>
</evidence>
<dbReference type="SUPFAM" id="SSF48452">
    <property type="entry name" value="TPR-like"/>
    <property type="match status" value="1"/>
</dbReference>
<dbReference type="GO" id="GO:0030288">
    <property type="term" value="C:outer membrane-bounded periplasmic space"/>
    <property type="evidence" value="ECO:0007669"/>
    <property type="project" value="InterPro"/>
</dbReference>
<dbReference type="PROSITE" id="PS52015">
    <property type="entry name" value="TONB_CTD"/>
    <property type="match status" value="1"/>
</dbReference>
<evidence type="ECO:0000313" key="14">
    <source>
        <dbReference type="Proteomes" id="UP000663281"/>
    </source>
</evidence>
<dbReference type="Proteomes" id="UP000663281">
    <property type="component" value="Chromosome"/>
</dbReference>
<feature type="chain" id="PRO_5038135977" description="Protein TonB" evidence="11">
    <location>
        <begin position="24"/>
        <end position="361"/>
    </location>
</feature>
<dbReference type="KEGG" id="scyp:JYB88_17905"/>
<evidence type="ECO:0000256" key="7">
    <source>
        <dbReference type="ARBA" id="ARBA00022927"/>
    </source>
</evidence>
<keyword evidence="10" id="KW-0735">Signal-anchor</keyword>
<dbReference type="NCBIfam" id="TIGR01352">
    <property type="entry name" value="tonB_Cterm"/>
    <property type="match status" value="1"/>
</dbReference>
<dbReference type="InterPro" id="IPR011990">
    <property type="entry name" value="TPR-like_helical_dom_sf"/>
</dbReference>
<evidence type="ECO:0000256" key="4">
    <source>
        <dbReference type="ARBA" id="ARBA00022475"/>
    </source>
</evidence>
<dbReference type="EMBL" id="CP071504">
    <property type="protein sequence ID" value="QSX30023.1"/>
    <property type="molecule type" value="Genomic_DNA"/>
</dbReference>
<keyword evidence="4 10" id="KW-1003">Cell membrane</keyword>